<evidence type="ECO:0000313" key="3">
    <source>
        <dbReference type="Proteomes" id="UP000482960"/>
    </source>
</evidence>
<dbReference type="EMBL" id="BLPG01000001">
    <property type="protein sequence ID" value="GFJ91981.1"/>
    <property type="molecule type" value="Genomic_DNA"/>
</dbReference>
<proteinExistence type="predicted"/>
<protein>
    <recommendedName>
        <fullName evidence="1">Peptidase C45 hydrolase domain-containing protein</fullName>
    </recommendedName>
</protein>
<reference evidence="2 3" key="2">
    <citation type="submission" date="2020-03" db="EMBL/GenBank/DDBJ databases">
        <authorList>
            <person name="Ichikawa N."/>
            <person name="Kimura A."/>
            <person name="Kitahashi Y."/>
            <person name="Uohara A."/>
        </authorList>
    </citation>
    <scope>NUCLEOTIDE SEQUENCE [LARGE SCALE GENOMIC DNA]</scope>
    <source>
        <strain evidence="2 3">NBRC 108638</strain>
    </source>
</reference>
<dbReference type="Pfam" id="PF03417">
    <property type="entry name" value="AAT"/>
    <property type="match status" value="1"/>
</dbReference>
<accession>A0A6V8LB23</accession>
<comment type="caution">
    <text evidence="2">The sequence shown here is derived from an EMBL/GenBank/DDBJ whole genome shotgun (WGS) entry which is preliminary data.</text>
</comment>
<dbReference type="Proteomes" id="UP000482960">
    <property type="component" value="Unassembled WGS sequence"/>
</dbReference>
<dbReference type="Gene3D" id="1.10.10.2120">
    <property type="match status" value="1"/>
</dbReference>
<dbReference type="NCBIfam" id="NF040521">
    <property type="entry name" value="C45_proenzyme"/>
    <property type="match status" value="1"/>
</dbReference>
<dbReference type="InterPro" id="IPR047794">
    <property type="entry name" value="C45_proenzyme-like"/>
</dbReference>
<evidence type="ECO:0000313" key="2">
    <source>
        <dbReference type="EMBL" id="GFJ91981.1"/>
    </source>
</evidence>
<evidence type="ECO:0000259" key="1">
    <source>
        <dbReference type="Pfam" id="PF03417"/>
    </source>
</evidence>
<gene>
    <name evidence="2" type="ORF">Prum_056230</name>
</gene>
<dbReference type="RefSeq" id="WP_173078954.1">
    <property type="nucleotide sequence ID" value="NZ_BAABJB010000017.1"/>
</dbReference>
<sequence>MTFPGFASSSVLPFSRGREFGTVWRDEVRATASAYEALFAAHGGCPARTRAWAEEAFARTADWAPQLADEMAGIASGSGLETWRIAALNARTEILAALRVTGEGECSTVVCLPVDGQAPRTMQTWDWHDRFGGAPILWSYDVRPGHTVRTFTEFGVLGKIGVNSAGLGAHFNILRHASDSDRIGVPVHLVARRILDDARTVAEAADIARSARLSASTVITVVTEGAAASLELCPAGVAVVPVAGLLLHTNHFLDPSLATGERLGTERPGTYARLEHLRDQADGLVAADLTARARAMLSHEVGGPVCAHANPAEPFHQRWETLATIALDVRSARVYAHRGGPCTATPSTWQLF</sequence>
<dbReference type="PANTHER" id="PTHR34180:SF1">
    <property type="entry name" value="BETA-ALANYL-DOPAMINE_CARCININE HYDROLASE"/>
    <property type="match status" value="1"/>
</dbReference>
<dbReference type="AlphaFoldDB" id="A0A6V8LB23"/>
<dbReference type="InterPro" id="IPR005079">
    <property type="entry name" value="Peptidase_C45_hydrolase"/>
</dbReference>
<feature type="domain" description="Peptidase C45 hydrolase" evidence="1">
    <location>
        <begin position="156"/>
        <end position="336"/>
    </location>
</feature>
<name>A0A6V8LB23_9ACTN</name>
<keyword evidence="3" id="KW-1185">Reference proteome</keyword>
<dbReference type="InterPro" id="IPR047801">
    <property type="entry name" value="Peptidase_C45"/>
</dbReference>
<dbReference type="Gene3D" id="3.60.60.10">
    <property type="entry name" value="Penicillin V Acylase, Chain A"/>
    <property type="match status" value="1"/>
</dbReference>
<dbReference type="PANTHER" id="PTHR34180">
    <property type="entry name" value="PEPTIDASE C45"/>
    <property type="match status" value="1"/>
</dbReference>
<reference evidence="2 3" key="1">
    <citation type="submission" date="2020-03" db="EMBL/GenBank/DDBJ databases">
        <title>Whole genome shotgun sequence of Phytohabitans rumicis NBRC 108638.</title>
        <authorList>
            <person name="Komaki H."/>
            <person name="Tamura T."/>
        </authorList>
    </citation>
    <scope>NUCLEOTIDE SEQUENCE [LARGE SCALE GENOMIC DNA]</scope>
    <source>
        <strain evidence="2 3">NBRC 108638</strain>
    </source>
</reference>
<organism evidence="2 3">
    <name type="scientific">Phytohabitans rumicis</name>
    <dbReference type="NCBI Taxonomy" id="1076125"/>
    <lineage>
        <taxon>Bacteria</taxon>
        <taxon>Bacillati</taxon>
        <taxon>Actinomycetota</taxon>
        <taxon>Actinomycetes</taxon>
        <taxon>Micromonosporales</taxon>
        <taxon>Micromonosporaceae</taxon>
    </lineage>
</organism>